<keyword evidence="1" id="KW-1133">Transmembrane helix</keyword>
<dbReference type="AlphaFoldDB" id="A0A6A5KB22"/>
<keyword evidence="1" id="KW-0812">Transmembrane</keyword>
<reference evidence="2" key="1">
    <citation type="submission" date="2020-01" db="EMBL/GenBank/DDBJ databases">
        <authorList>
            <consortium name="DOE Joint Genome Institute"/>
            <person name="Haridas S."/>
            <person name="Albert R."/>
            <person name="Binder M."/>
            <person name="Bloem J."/>
            <person name="Labutti K."/>
            <person name="Salamov A."/>
            <person name="Andreopoulos B."/>
            <person name="Baker S.E."/>
            <person name="Barry K."/>
            <person name="Bills G."/>
            <person name="Bluhm B.H."/>
            <person name="Cannon C."/>
            <person name="Castanera R."/>
            <person name="Culley D.E."/>
            <person name="Daum C."/>
            <person name="Ezra D."/>
            <person name="Gonzalez J.B."/>
            <person name="Henrissat B."/>
            <person name="Kuo A."/>
            <person name="Liang C."/>
            <person name="Lipzen A."/>
            <person name="Lutzoni F."/>
            <person name="Magnuson J."/>
            <person name="Mondo S."/>
            <person name="Nolan M."/>
            <person name="Ohm R."/>
            <person name="Pangilinan J."/>
            <person name="Park H.-J."/>
            <person name="Ramirez L."/>
            <person name="Alfaro M."/>
            <person name="Sun H."/>
            <person name="Tritt A."/>
            <person name="Yoshinaga Y."/>
            <person name="Zwiers L.-H."/>
            <person name="Turgeon B.G."/>
            <person name="Goodwin S.B."/>
            <person name="Spatafora J.W."/>
            <person name="Crous P.W."/>
            <person name="Grigoriev I.V."/>
        </authorList>
    </citation>
    <scope>NUCLEOTIDE SEQUENCE</scope>
    <source>
        <strain evidence="2">P77</strain>
    </source>
</reference>
<accession>A0A6A5KB22</accession>
<dbReference type="EMBL" id="ML975314">
    <property type="protein sequence ID" value="KAF1833689.1"/>
    <property type="molecule type" value="Genomic_DNA"/>
</dbReference>
<dbReference type="Proteomes" id="UP000800040">
    <property type="component" value="Unassembled WGS sequence"/>
</dbReference>
<dbReference type="OrthoDB" id="504210at2759"/>
<evidence type="ECO:0000313" key="3">
    <source>
        <dbReference type="Proteomes" id="UP000800040"/>
    </source>
</evidence>
<gene>
    <name evidence="2" type="ORF">BDW02DRAFT_371953</name>
</gene>
<evidence type="ECO:0000256" key="1">
    <source>
        <dbReference type="SAM" id="Phobius"/>
    </source>
</evidence>
<keyword evidence="3" id="KW-1185">Reference proteome</keyword>
<organism evidence="2 3">
    <name type="scientific">Decorospora gaudefroyi</name>
    <dbReference type="NCBI Taxonomy" id="184978"/>
    <lineage>
        <taxon>Eukaryota</taxon>
        <taxon>Fungi</taxon>
        <taxon>Dikarya</taxon>
        <taxon>Ascomycota</taxon>
        <taxon>Pezizomycotina</taxon>
        <taxon>Dothideomycetes</taxon>
        <taxon>Pleosporomycetidae</taxon>
        <taxon>Pleosporales</taxon>
        <taxon>Pleosporineae</taxon>
        <taxon>Pleosporaceae</taxon>
        <taxon>Decorospora</taxon>
    </lineage>
</organism>
<sequence>MPKRSAAFYASRNASLRKARAAKAFPLPNPKALDPLPPNTEPVIREGRQAVAYHIPTSPPSPTQPMLKTTITLPRYSTWTSGLHFHTLHTEYLRLVQGSIFVQLDSSVKILSARAGGEVRIYDDTRAAMEPGLHIKIDKYARHNWGRAKEYLQRGQPGKRRRMAVYPIDIDDDVVVEEWTDPTDIHKPIFFWNLNGVLAAPFPHSSPQRQRLAHAAVGARCWVSFQLCVIFWELDNWPVFVELGYGWPDRLGMLLLKGWVEYLVAFGVLGAASVMGCVLGVRAVRRERTPVRLWEAYRKNGVN</sequence>
<protein>
    <submittedName>
        <fullName evidence="2">Uncharacterized protein</fullName>
    </submittedName>
</protein>
<evidence type="ECO:0000313" key="2">
    <source>
        <dbReference type="EMBL" id="KAF1833689.1"/>
    </source>
</evidence>
<name>A0A6A5KB22_9PLEO</name>
<proteinExistence type="predicted"/>
<keyword evidence="1" id="KW-0472">Membrane</keyword>
<feature type="transmembrane region" description="Helical" evidence="1">
    <location>
        <begin position="262"/>
        <end position="284"/>
    </location>
</feature>